<accession>A0A1V4ASG2</accession>
<evidence type="ECO:0000259" key="3">
    <source>
        <dbReference type="Pfam" id="PF24793"/>
    </source>
</evidence>
<keyword evidence="2" id="KW-0119">Carbohydrate metabolism</keyword>
<comment type="caution">
    <text evidence="4">The sequence shown here is derived from an EMBL/GenBank/DDBJ whole genome shotgun (WGS) entry which is preliminary data.</text>
</comment>
<keyword evidence="1" id="KW-0858">Xylan degradation</keyword>
<dbReference type="EMBL" id="AYTS01000103">
    <property type="protein sequence ID" value="OOP56072.1"/>
    <property type="molecule type" value="Genomic_DNA"/>
</dbReference>
<dbReference type="GO" id="GO:0045493">
    <property type="term" value="P:xylan catabolic process"/>
    <property type="evidence" value="ECO:0007669"/>
    <property type="project" value="UniProtKB-KW"/>
</dbReference>
<dbReference type="AlphaFoldDB" id="A0A1V4ASG2"/>
<organism evidence="4 5">
    <name type="scientific">Candidatus Brocadia carolinensis</name>
    <dbReference type="NCBI Taxonomy" id="1004156"/>
    <lineage>
        <taxon>Bacteria</taxon>
        <taxon>Pseudomonadati</taxon>
        <taxon>Planctomycetota</taxon>
        <taxon>Candidatus Brocadiia</taxon>
        <taxon>Candidatus Brocadiales</taxon>
        <taxon>Candidatus Brocadiaceae</taxon>
        <taxon>Candidatus Brocadia</taxon>
    </lineage>
</organism>
<dbReference type="Gene3D" id="2.115.10.20">
    <property type="entry name" value="Glycosyl hydrolase domain, family 43"/>
    <property type="match status" value="1"/>
</dbReference>
<gene>
    <name evidence="4" type="ORF">AYP45_11205</name>
</gene>
<dbReference type="SUPFAM" id="SSF75005">
    <property type="entry name" value="Arabinanase/levansucrase/invertase"/>
    <property type="match status" value="1"/>
</dbReference>
<feature type="domain" description="Glucosamine inositolphosphorylceramide transferase 1 N-terminal" evidence="3">
    <location>
        <begin position="30"/>
        <end position="309"/>
    </location>
</feature>
<protein>
    <recommendedName>
        <fullName evidence="3">Glucosamine inositolphosphorylceramide transferase 1 N-terminal domain-containing protein</fullName>
    </recommendedName>
</protein>
<evidence type="ECO:0000313" key="4">
    <source>
        <dbReference type="EMBL" id="OOP56072.1"/>
    </source>
</evidence>
<evidence type="ECO:0000256" key="2">
    <source>
        <dbReference type="ARBA" id="ARBA00023277"/>
    </source>
</evidence>
<dbReference type="Pfam" id="PF24793">
    <property type="entry name" value="GINT1_N"/>
    <property type="match status" value="1"/>
</dbReference>
<dbReference type="InterPro" id="IPR023296">
    <property type="entry name" value="Glyco_hydro_beta-prop_sf"/>
</dbReference>
<dbReference type="InterPro" id="IPR056442">
    <property type="entry name" value="GINT1_N"/>
</dbReference>
<dbReference type="InterPro" id="IPR052176">
    <property type="entry name" value="Glycosyl_Hydrlase_43_Enz"/>
</dbReference>
<reference evidence="4 5" key="1">
    <citation type="journal article" date="2017" name="Water Res.">
        <title>Discovery and metagenomic analysis of an anammox bacterial enrichment related to Candidatus "Brocadia caroliniensis" in a full-scale glycerol-fed nitritation-denitritation separate centrate treatment process.</title>
        <authorList>
            <person name="Park H."/>
            <person name="Brotto A.C."/>
            <person name="van Loosdrecht M.C."/>
            <person name="Chandran K."/>
        </authorList>
    </citation>
    <scope>NUCLEOTIDE SEQUENCE [LARGE SCALE GENOMIC DNA]</scope>
    <source>
        <strain evidence="4">26THWARD</strain>
    </source>
</reference>
<sequence>MANLLPDTDSYRKEQVWVSNIASLNDSLGNEQAWSIGICTGTSPFSFVSSEVVKNPVITGKDVTDRNASFVADPFMLRVDNIWCMFFEVMNKKTNKGEIGLAMSNNEWNWTYQQIVLAEPFHLSYPYVFAWMNDYYMIPESYQTGSVRLYKASKFPVEWSFVGTLLSGGVFLDSSLFYVNNHWWMFTETNPNHKYDTLRLYYADNLMGPWLEHPKSPIITENAHIARPAGRVVLIDGELVRYTQDCYPMYGTQVRAFKITHLTTADYHEQEACDNPVLKPSGIGWNKSGMHHIDAHRIDDGQWIACVDGFGNIS</sequence>
<dbReference type="STRING" id="1004156.AYP45_11205"/>
<dbReference type="Proteomes" id="UP000189681">
    <property type="component" value="Unassembled WGS sequence"/>
</dbReference>
<name>A0A1V4ASG2_9BACT</name>
<keyword evidence="1" id="KW-0624">Polysaccharide degradation</keyword>
<dbReference type="PANTHER" id="PTHR43772:SF2">
    <property type="entry name" value="PUTATIVE (AFU_ORTHOLOGUE AFUA_2G04480)-RELATED"/>
    <property type="match status" value="1"/>
</dbReference>
<evidence type="ECO:0000313" key="5">
    <source>
        <dbReference type="Proteomes" id="UP000189681"/>
    </source>
</evidence>
<dbReference type="PANTHER" id="PTHR43772">
    <property type="entry name" value="ENDO-1,4-BETA-XYLANASE"/>
    <property type="match status" value="1"/>
</dbReference>
<evidence type="ECO:0000256" key="1">
    <source>
        <dbReference type="ARBA" id="ARBA00022651"/>
    </source>
</evidence>
<proteinExistence type="predicted"/>